<comment type="caution">
    <text evidence="1">The sequence shown here is derived from an EMBL/GenBank/DDBJ whole genome shotgun (WGS) entry which is preliminary data.</text>
</comment>
<organism evidence="1 2">
    <name type="scientific">Caenorhabditis remanei</name>
    <name type="common">Caenorhabditis vulgaris</name>
    <dbReference type="NCBI Taxonomy" id="31234"/>
    <lineage>
        <taxon>Eukaryota</taxon>
        <taxon>Metazoa</taxon>
        <taxon>Ecdysozoa</taxon>
        <taxon>Nematoda</taxon>
        <taxon>Chromadorea</taxon>
        <taxon>Rhabditida</taxon>
        <taxon>Rhabditina</taxon>
        <taxon>Rhabditomorpha</taxon>
        <taxon>Rhabditoidea</taxon>
        <taxon>Rhabditidae</taxon>
        <taxon>Peloderinae</taxon>
        <taxon>Caenorhabditis</taxon>
    </lineage>
</organism>
<dbReference type="Pfam" id="PF06542">
    <property type="entry name" value="PHA-1"/>
    <property type="match status" value="1"/>
</dbReference>
<sequence>MSYTTQSSESFSETIHWIYSSQIIETSEEVVEPADNMELIDKVFQNGELLGNILKNVSKDGMNHLSLRLVNKVFNSEMLRLIRRNHRGINVSNVFKSVDDEWRMEEEDVTYDVAINNQKVNSARVYAYCRFLKEVAEVKICKLTIETLPMKYTYEDLHDALINMLTGSDYEIVEEFIGTKQICRFGCDRCSDIVNNGKCKNYGPLEEYIVLHPHHFHCLLVSDVLLFQIAQRCITFSDEKEETLEKLDEMISPLISCDKLHLILTDSFGATRYRSIGEENQLSHSFPREVLDLMIVKWKVKSLKLEFQATDSETCTVFHYGDVFAKGSFDTPFANLKVSNYTLESVEIDLKCTEIVIEEMETYLNTRQPSPFDNLVANAKRLFPTRNMLVKFPNEYCLITPENIASFILKLMKMSEMEKDRNFNSTFRIYSPNNGKNYSDYTLNIPDILNLGVRFLTEEGEENNHFLLEKVVPIPVEEERLTLGNKCRWHGKSFQLKNEMTNNRIHFQIVFEEEFLEMLSSVRDKLKQVGFLEHYLP</sequence>
<reference evidence="1 2" key="1">
    <citation type="submission" date="2019-12" db="EMBL/GenBank/DDBJ databases">
        <title>Chromosome-level assembly of the Caenorhabditis remanei genome.</title>
        <authorList>
            <person name="Teterina A.A."/>
            <person name="Willis J.H."/>
            <person name="Phillips P.C."/>
        </authorList>
    </citation>
    <scope>NUCLEOTIDE SEQUENCE [LARGE SCALE GENOMIC DNA]</scope>
    <source>
        <strain evidence="1 2">PX506</strain>
        <tissue evidence="1">Whole organism</tissue>
    </source>
</reference>
<accession>A0A6A5H7D6</accession>
<dbReference type="RefSeq" id="XP_003110792.2">
    <property type="nucleotide sequence ID" value="XM_003110744.2"/>
</dbReference>
<dbReference type="AlphaFoldDB" id="A0A6A5H7D6"/>
<evidence type="ECO:0000313" key="1">
    <source>
        <dbReference type="EMBL" id="KAF1762292.1"/>
    </source>
</evidence>
<dbReference type="Proteomes" id="UP000483820">
    <property type="component" value="Chromosome III"/>
</dbReference>
<dbReference type="EMBL" id="WUAV01000003">
    <property type="protein sequence ID" value="KAF1762292.1"/>
    <property type="molecule type" value="Genomic_DNA"/>
</dbReference>
<proteinExistence type="predicted"/>
<dbReference type="CTD" id="9800886"/>
<protein>
    <submittedName>
        <fullName evidence="1">Uncharacterized protein</fullName>
    </submittedName>
</protein>
<name>A0A6A5H7D6_CAERE</name>
<dbReference type="KEGG" id="crq:GCK72_010554"/>
<dbReference type="GeneID" id="9800886"/>
<evidence type="ECO:0000313" key="2">
    <source>
        <dbReference type="Proteomes" id="UP000483820"/>
    </source>
</evidence>
<gene>
    <name evidence="1" type="ORF">GCK72_010554</name>
</gene>
<dbReference type="InterPro" id="IPR009497">
    <property type="entry name" value="Regulator_protein_PHA-1"/>
</dbReference>